<feature type="chain" id="PRO_5008092115" evidence="7">
    <location>
        <begin position="26"/>
        <end position="119"/>
    </location>
</feature>
<reference evidence="9 10" key="1">
    <citation type="submission" date="2016-04" db="EMBL/GenBank/DDBJ databases">
        <title>Draft genome sequence of freshwater magnetotactic bacteria Magnetospirillum marisnigri SP-1 and Magnetospirillum moscoviense BB-1.</title>
        <authorList>
            <person name="Koziaeva V."/>
            <person name="Dziuba M.V."/>
            <person name="Ivanov T.M."/>
            <person name="Kuznetsov B."/>
            <person name="Grouzdev D.S."/>
        </authorList>
    </citation>
    <scope>NUCLEOTIDE SEQUENCE [LARGE SCALE GENOMIC DNA]</scope>
    <source>
        <strain evidence="9 10">SP-1</strain>
    </source>
</reference>
<dbReference type="GO" id="GO:0046872">
    <property type="term" value="F:metal ion binding"/>
    <property type="evidence" value="ECO:0007669"/>
    <property type="project" value="UniProtKB-KW"/>
</dbReference>
<keyword evidence="7" id="KW-0732">Signal</keyword>
<feature type="domain" description="Cytochrome c" evidence="8">
    <location>
        <begin position="23"/>
        <end position="119"/>
    </location>
</feature>
<dbReference type="OrthoDB" id="9805828at2"/>
<feature type="signal peptide" evidence="7">
    <location>
        <begin position="1"/>
        <end position="25"/>
    </location>
</feature>
<dbReference type="EMBL" id="LWQT01000062">
    <property type="protein sequence ID" value="OAN49495.1"/>
    <property type="molecule type" value="Genomic_DNA"/>
</dbReference>
<dbReference type="GO" id="GO:0020037">
    <property type="term" value="F:heme binding"/>
    <property type="evidence" value="ECO:0007669"/>
    <property type="project" value="InterPro"/>
</dbReference>
<evidence type="ECO:0000256" key="1">
    <source>
        <dbReference type="ARBA" id="ARBA00022448"/>
    </source>
</evidence>
<dbReference type="InterPro" id="IPR009056">
    <property type="entry name" value="Cyt_c-like_dom"/>
</dbReference>
<dbReference type="Pfam" id="PF00034">
    <property type="entry name" value="Cytochrom_C"/>
    <property type="match status" value="1"/>
</dbReference>
<dbReference type="PRINTS" id="PR00604">
    <property type="entry name" value="CYTCHRMECIAB"/>
</dbReference>
<keyword evidence="3 6" id="KW-0479">Metal-binding</keyword>
<gene>
    <name evidence="9" type="ORF">A6A04_19300</name>
</gene>
<keyword evidence="1" id="KW-0813">Transport</keyword>
<dbReference type="PROSITE" id="PS51007">
    <property type="entry name" value="CYTC"/>
    <property type="match status" value="1"/>
</dbReference>
<organism evidence="9 10">
    <name type="scientific">Paramagnetospirillum marisnigri</name>
    <dbReference type="NCBI Taxonomy" id="1285242"/>
    <lineage>
        <taxon>Bacteria</taxon>
        <taxon>Pseudomonadati</taxon>
        <taxon>Pseudomonadota</taxon>
        <taxon>Alphaproteobacteria</taxon>
        <taxon>Rhodospirillales</taxon>
        <taxon>Magnetospirillaceae</taxon>
        <taxon>Paramagnetospirillum</taxon>
    </lineage>
</organism>
<dbReference type="SUPFAM" id="SSF46626">
    <property type="entry name" value="Cytochrome c"/>
    <property type="match status" value="1"/>
</dbReference>
<dbReference type="InterPro" id="IPR036909">
    <property type="entry name" value="Cyt_c-like_dom_sf"/>
</dbReference>
<proteinExistence type="predicted"/>
<dbReference type="PANTHER" id="PTHR11961">
    <property type="entry name" value="CYTOCHROME C"/>
    <property type="match status" value="1"/>
</dbReference>
<keyword evidence="5 6" id="KW-0408">Iron</keyword>
<name>A0A178MN50_9PROT</name>
<dbReference type="STRING" id="1285242.A6A04_19300"/>
<sequence>MLTTKKLGLVLGAALLAATPFAASAQEAPAAFNQCKACHVIGKNGVGPNLAGVFGRKSGTVDGFKYSDAMKAGPTWDEAALTKYLTDPKGTLPGNKMVFAGIKKPEDLAAVVAYLKVVK</sequence>
<evidence type="ECO:0000256" key="6">
    <source>
        <dbReference type="PROSITE-ProRule" id="PRU00433"/>
    </source>
</evidence>
<evidence type="ECO:0000256" key="7">
    <source>
        <dbReference type="SAM" id="SignalP"/>
    </source>
</evidence>
<evidence type="ECO:0000313" key="9">
    <source>
        <dbReference type="EMBL" id="OAN49495.1"/>
    </source>
</evidence>
<dbReference type="AlphaFoldDB" id="A0A178MN50"/>
<protein>
    <submittedName>
        <fullName evidence="9">Cytochrome C</fullName>
    </submittedName>
</protein>
<evidence type="ECO:0000259" key="8">
    <source>
        <dbReference type="PROSITE" id="PS51007"/>
    </source>
</evidence>
<dbReference type="Proteomes" id="UP000078428">
    <property type="component" value="Unassembled WGS sequence"/>
</dbReference>
<keyword evidence="4" id="KW-0249">Electron transport</keyword>
<evidence type="ECO:0000256" key="4">
    <source>
        <dbReference type="ARBA" id="ARBA00022982"/>
    </source>
</evidence>
<dbReference type="Gene3D" id="1.10.760.10">
    <property type="entry name" value="Cytochrome c-like domain"/>
    <property type="match status" value="1"/>
</dbReference>
<keyword evidence="2 6" id="KW-0349">Heme</keyword>
<dbReference type="GO" id="GO:0009055">
    <property type="term" value="F:electron transfer activity"/>
    <property type="evidence" value="ECO:0007669"/>
    <property type="project" value="InterPro"/>
</dbReference>
<dbReference type="RefSeq" id="WP_068493263.1">
    <property type="nucleotide sequence ID" value="NZ_LWQT01000062.1"/>
</dbReference>
<dbReference type="InterPro" id="IPR002327">
    <property type="entry name" value="Cyt_c_1A/1B"/>
</dbReference>
<keyword evidence="10" id="KW-1185">Reference proteome</keyword>
<evidence type="ECO:0000256" key="5">
    <source>
        <dbReference type="ARBA" id="ARBA00023004"/>
    </source>
</evidence>
<evidence type="ECO:0000256" key="3">
    <source>
        <dbReference type="ARBA" id="ARBA00022723"/>
    </source>
</evidence>
<evidence type="ECO:0000256" key="2">
    <source>
        <dbReference type="ARBA" id="ARBA00022617"/>
    </source>
</evidence>
<comment type="caution">
    <text evidence="9">The sequence shown here is derived from an EMBL/GenBank/DDBJ whole genome shotgun (WGS) entry which is preliminary data.</text>
</comment>
<accession>A0A178MN50</accession>
<evidence type="ECO:0000313" key="10">
    <source>
        <dbReference type="Proteomes" id="UP000078428"/>
    </source>
</evidence>